<protein>
    <submittedName>
        <fullName evidence="2">Uncharacterized protein</fullName>
    </submittedName>
</protein>
<accession>A0A0M6YAV1</accession>
<organism evidence="2 3">
    <name type="scientific">Roseibium aggregatum</name>
    <dbReference type="NCBI Taxonomy" id="187304"/>
    <lineage>
        <taxon>Bacteria</taxon>
        <taxon>Pseudomonadati</taxon>
        <taxon>Pseudomonadota</taxon>
        <taxon>Alphaproteobacteria</taxon>
        <taxon>Hyphomicrobiales</taxon>
        <taxon>Stappiaceae</taxon>
        <taxon>Roseibium</taxon>
    </lineage>
</organism>
<reference evidence="3" key="1">
    <citation type="submission" date="2015-07" db="EMBL/GenBank/DDBJ databases">
        <authorList>
            <person name="Rodrigo-Torres Lidia"/>
            <person name="Arahal R.David."/>
        </authorList>
    </citation>
    <scope>NUCLEOTIDE SEQUENCE [LARGE SCALE GENOMIC DNA]</scope>
    <source>
        <strain evidence="3">CECT 4801</strain>
    </source>
</reference>
<proteinExistence type="predicted"/>
<dbReference type="AlphaFoldDB" id="A0A0M6YAV1"/>
<gene>
    <name evidence="2" type="ORF">LAL4801_05008</name>
</gene>
<feature type="region of interest" description="Disordered" evidence="1">
    <location>
        <begin position="149"/>
        <end position="169"/>
    </location>
</feature>
<evidence type="ECO:0000256" key="1">
    <source>
        <dbReference type="SAM" id="MobiDB-lite"/>
    </source>
</evidence>
<evidence type="ECO:0000313" key="2">
    <source>
        <dbReference type="EMBL" id="CTQ46549.1"/>
    </source>
</evidence>
<keyword evidence="3" id="KW-1185">Reference proteome</keyword>
<evidence type="ECO:0000313" key="3">
    <source>
        <dbReference type="Proteomes" id="UP000048926"/>
    </source>
</evidence>
<dbReference type="Proteomes" id="UP000048926">
    <property type="component" value="Unassembled WGS sequence"/>
</dbReference>
<name>A0A0M6YAV1_9HYPH</name>
<dbReference type="EMBL" id="CXST01000003">
    <property type="protein sequence ID" value="CTQ46549.1"/>
    <property type="molecule type" value="Genomic_DNA"/>
</dbReference>
<sequence length="169" mass="19006">MEEPGEMSAGSFLFHDTFTHTLTIVIPDVAQRRSGTGEPPTRGCNRLASISKRSCLPDPGSRFAWPGRRREVGDRIAWKAAYHFTSAERPWNSVSLPHRRLEPFPPRDEPVSARIRALATPEKNNVKITFTAPVWRLLCEKNHSNSRQDTVHEQVLEPHSQQAGALYAG</sequence>